<proteinExistence type="predicted"/>
<sequence>MESWVFSSGPDLSYIHSYTSILRLGFAAWDTPDVPSNQLGTRGTEQHAPRPELCLLDRDVTRGRMLSSGVLPEHSITPLRIQQGYVFPYLNNRIAEDHGEDLAPKITETRRRSEQHAPRPDLCLSDRDATRGRMLSSGVLSEHSITSLRIQPGYVFPYLNNRIAKDHGEDIAPKIAESISPEIPDVGEYAPGYALLHRLAPL</sequence>
<evidence type="ECO:0000313" key="1">
    <source>
        <dbReference type="EMBL" id="KZV30422.1"/>
    </source>
</evidence>
<protein>
    <submittedName>
        <fullName evidence="1">Uncharacterized protein</fullName>
    </submittedName>
</protein>
<gene>
    <name evidence="1" type="ORF">F511_13006</name>
</gene>
<dbReference type="EMBL" id="KV008285">
    <property type="protein sequence ID" value="KZV30422.1"/>
    <property type="molecule type" value="Genomic_DNA"/>
</dbReference>
<dbReference type="AlphaFoldDB" id="A0A2Z7BEQ6"/>
<keyword evidence="2" id="KW-1185">Reference proteome</keyword>
<evidence type="ECO:0000313" key="2">
    <source>
        <dbReference type="Proteomes" id="UP000250235"/>
    </source>
</evidence>
<reference evidence="1 2" key="1">
    <citation type="journal article" date="2015" name="Proc. Natl. Acad. Sci. U.S.A.">
        <title>The resurrection genome of Boea hygrometrica: A blueprint for survival of dehydration.</title>
        <authorList>
            <person name="Xiao L."/>
            <person name="Yang G."/>
            <person name="Zhang L."/>
            <person name="Yang X."/>
            <person name="Zhao S."/>
            <person name="Ji Z."/>
            <person name="Zhou Q."/>
            <person name="Hu M."/>
            <person name="Wang Y."/>
            <person name="Chen M."/>
            <person name="Xu Y."/>
            <person name="Jin H."/>
            <person name="Xiao X."/>
            <person name="Hu G."/>
            <person name="Bao F."/>
            <person name="Hu Y."/>
            <person name="Wan P."/>
            <person name="Li L."/>
            <person name="Deng X."/>
            <person name="Kuang T."/>
            <person name="Xiang C."/>
            <person name="Zhu J.K."/>
            <person name="Oliver M.J."/>
            <person name="He Y."/>
        </authorList>
    </citation>
    <scope>NUCLEOTIDE SEQUENCE [LARGE SCALE GENOMIC DNA]</scope>
    <source>
        <strain evidence="2">cv. XS01</strain>
    </source>
</reference>
<name>A0A2Z7BEQ6_9LAMI</name>
<accession>A0A2Z7BEQ6</accession>
<organism evidence="1 2">
    <name type="scientific">Dorcoceras hygrometricum</name>
    <dbReference type="NCBI Taxonomy" id="472368"/>
    <lineage>
        <taxon>Eukaryota</taxon>
        <taxon>Viridiplantae</taxon>
        <taxon>Streptophyta</taxon>
        <taxon>Embryophyta</taxon>
        <taxon>Tracheophyta</taxon>
        <taxon>Spermatophyta</taxon>
        <taxon>Magnoliopsida</taxon>
        <taxon>eudicotyledons</taxon>
        <taxon>Gunneridae</taxon>
        <taxon>Pentapetalae</taxon>
        <taxon>asterids</taxon>
        <taxon>lamiids</taxon>
        <taxon>Lamiales</taxon>
        <taxon>Gesneriaceae</taxon>
        <taxon>Didymocarpoideae</taxon>
        <taxon>Trichosporeae</taxon>
        <taxon>Loxocarpinae</taxon>
        <taxon>Dorcoceras</taxon>
    </lineage>
</organism>
<dbReference type="Proteomes" id="UP000250235">
    <property type="component" value="Unassembled WGS sequence"/>
</dbReference>